<dbReference type="Proteomes" id="UP001331761">
    <property type="component" value="Unassembled WGS sequence"/>
</dbReference>
<dbReference type="PANTHER" id="PTHR24221">
    <property type="entry name" value="ATP-BINDING CASSETTE SUB-FAMILY B"/>
    <property type="match status" value="1"/>
</dbReference>
<dbReference type="EMBL" id="WIXE01011989">
    <property type="protein sequence ID" value="KAK5976332.1"/>
    <property type="molecule type" value="Genomic_DNA"/>
</dbReference>
<evidence type="ECO:0000313" key="8">
    <source>
        <dbReference type="Proteomes" id="UP001331761"/>
    </source>
</evidence>
<dbReference type="GO" id="GO:0140359">
    <property type="term" value="F:ABC-type transporter activity"/>
    <property type="evidence" value="ECO:0007669"/>
    <property type="project" value="InterPro"/>
</dbReference>
<comment type="subcellular location">
    <subcellularLocation>
        <location evidence="1">Membrane</location>
        <topology evidence="1">Multi-pass membrane protein</topology>
    </subcellularLocation>
</comment>
<dbReference type="GO" id="GO:0016887">
    <property type="term" value="F:ATP hydrolysis activity"/>
    <property type="evidence" value="ECO:0007669"/>
    <property type="project" value="InterPro"/>
</dbReference>
<dbReference type="SUPFAM" id="SSF90123">
    <property type="entry name" value="ABC transporter transmembrane region"/>
    <property type="match status" value="1"/>
</dbReference>
<dbReference type="InterPro" id="IPR039421">
    <property type="entry name" value="Type_1_exporter"/>
</dbReference>
<dbReference type="Pfam" id="PF00005">
    <property type="entry name" value="ABC_tran"/>
    <property type="match status" value="1"/>
</dbReference>
<feature type="transmembrane region" description="Helical" evidence="5">
    <location>
        <begin position="43"/>
        <end position="68"/>
    </location>
</feature>
<protein>
    <submittedName>
        <fullName evidence="7">ABC transmembrane type-1 domain-containing protein</fullName>
    </submittedName>
</protein>
<feature type="domain" description="ABC transmembrane type-1" evidence="6">
    <location>
        <begin position="1"/>
        <end position="103"/>
    </location>
</feature>
<proteinExistence type="predicted"/>
<dbReference type="InterPro" id="IPR003439">
    <property type="entry name" value="ABC_transporter-like_ATP-bd"/>
</dbReference>
<dbReference type="GO" id="GO:0016020">
    <property type="term" value="C:membrane"/>
    <property type="evidence" value="ECO:0007669"/>
    <property type="project" value="UniProtKB-SubCell"/>
</dbReference>
<keyword evidence="3 5" id="KW-1133">Transmembrane helix</keyword>
<keyword evidence="8" id="KW-1185">Reference proteome</keyword>
<name>A0AAN8FLA7_TRICO</name>
<dbReference type="InterPro" id="IPR027417">
    <property type="entry name" value="P-loop_NTPase"/>
</dbReference>
<keyword evidence="2 5" id="KW-0812">Transmembrane</keyword>
<dbReference type="PANTHER" id="PTHR24221:SF634">
    <property type="entry name" value="MULTIDRUG RESISTANCE PROTEIN PGP-1"/>
    <property type="match status" value="1"/>
</dbReference>
<dbReference type="PROSITE" id="PS50929">
    <property type="entry name" value="ABC_TM1F"/>
    <property type="match status" value="1"/>
</dbReference>
<dbReference type="Pfam" id="PF00664">
    <property type="entry name" value="ABC_membrane"/>
    <property type="match status" value="1"/>
</dbReference>
<evidence type="ECO:0000259" key="6">
    <source>
        <dbReference type="PROSITE" id="PS50929"/>
    </source>
</evidence>
<evidence type="ECO:0000256" key="1">
    <source>
        <dbReference type="ARBA" id="ARBA00004141"/>
    </source>
</evidence>
<gene>
    <name evidence="7" type="ORF">GCK32_016018</name>
</gene>
<dbReference type="Gene3D" id="3.40.50.300">
    <property type="entry name" value="P-loop containing nucleotide triphosphate hydrolases"/>
    <property type="match status" value="1"/>
</dbReference>
<comment type="caution">
    <text evidence="7">The sequence shown here is derived from an EMBL/GenBank/DDBJ whole genome shotgun (WGS) entry which is preliminary data.</text>
</comment>
<reference evidence="7 8" key="1">
    <citation type="submission" date="2019-10" db="EMBL/GenBank/DDBJ databases">
        <title>Assembly and Annotation for the nematode Trichostrongylus colubriformis.</title>
        <authorList>
            <person name="Martin J."/>
        </authorList>
    </citation>
    <scope>NUCLEOTIDE SEQUENCE [LARGE SCALE GENOMIC DNA]</scope>
    <source>
        <strain evidence="7">G859</strain>
        <tissue evidence="7">Whole worm</tissue>
    </source>
</reference>
<dbReference type="Gene3D" id="1.20.1560.10">
    <property type="entry name" value="ABC transporter type 1, transmembrane domain"/>
    <property type="match status" value="2"/>
</dbReference>
<dbReference type="AlphaFoldDB" id="A0AAN8FLA7"/>
<evidence type="ECO:0000256" key="3">
    <source>
        <dbReference type="ARBA" id="ARBA00022989"/>
    </source>
</evidence>
<organism evidence="7 8">
    <name type="scientific">Trichostrongylus colubriformis</name>
    <name type="common">Black scour worm</name>
    <dbReference type="NCBI Taxonomy" id="6319"/>
    <lineage>
        <taxon>Eukaryota</taxon>
        <taxon>Metazoa</taxon>
        <taxon>Ecdysozoa</taxon>
        <taxon>Nematoda</taxon>
        <taxon>Chromadorea</taxon>
        <taxon>Rhabditida</taxon>
        <taxon>Rhabditina</taxon>
        <taxon>Rhabditomorpha</taxon>
        <taxon>Strongyloidea</taxon>
        <taxon>Trichostrongylidae</taxon>
        <taxon>Trichostrongylus</taxon>
    </lineage>
</organism>
<dbReference type="SUPFAM" id="SSF52540">
    <property type="entry name" value="P-loop containing nucleoside triphosphate hydrolases"/>
    <property type="match status" value="1"/>
</dbReference>
<evidence type="ECO:0000256" key="5">
    <source>
        <dbReference type="SAM" id="Phobius"/>
    </source>
</evidence>
<keyword evidence="4 5" id="KW-0472">Membrane</keyword>
<evidence type="ECO:0000256" key="2">
    <source>
        <dbReference type="ARBA" id="ARBA00022692"/>
    </source>
</evidence>
<feature type="transmembrane region" description="Helical" evidence="5">
    <location>
        <begin position="80"/>
        <end position="98"/>
    </location>
</feature>
<dbReference type="GO" id="GO:0005524">
    <property type="term" value="F:ATP binding"/>
    <property type="evidence" value="ECO:0007669"/>
    <property type="project" value="InterPro"/>
</dbReference>
<feature type="non-terminal residue" evidence="7">
    <location>
        <position position="238"/>
    </location>
</feature>
<dbReference type="InterPro" id="IPR036640">
    <property type="entry name" value="ABC1_TM_sf"/>
</dbReference>
<evidence type="ECO:0000313" key="7">
    <source>
        <dbReference type="EMBL" id="KAK5976332.1"/>
    </source>
</evidence>
<evidence type="ECO:0000256" key="4">
    <source>
        <dbReference type="ARBA" id="ARBA00023136"/>
    </source>
</evidence>
<dbReference type="InterPro" id="IPR011527">
    <property type="entry name" value="ABC1_TM_dom"/>
</dbReference>
<sequence length="238" mass="26531">MEAIENVRTVQALTKEEAFHEKFCDYLDTPHRDALRESFIQGVAYGFATSIVYVLNCCSYRLGLYLIVNSILLPLRVLRVMYAITISSSTLGFASSYFPEYMKAAFAGGIIFNMLKQKPSIDNLTNDGKKERLSGAITFKNVRFCYPERPQIEVLKGLSFTAKPGETLALVGPSGCGKSTVVSLIERFYDVKGGQVLLDSHDIRTLNPYHTRSQIAIVSQEPILFDCSIADNIVYGLE</sequence>
<accession>A0AAN8FLA7</accession>